<dbReference type="Proteomes" id="UP001320544">
    <property type="component" value="Chromosome"/>
</dbReference>
<dbReference type="InterPro" id="IPR036331">
    <property type="entry name" value="Chagasin-like_sf"/>
</dbReference>
<dbReference type="PROSITE" id="PS51257">
    <property type="entry name" value="PROKAR_LIPOPROTEIN"/>
    <property type="match status" value="1"/>
</dbReference>
<dbReference type="SUPFAM" id="SSF141066">
    <property type="entry name" value="ICP-like"/>
    <property type="match status" value="1"/>
</dbReference>
<sequence length="152" mass="16262">MNASTKTNLLPKIAFAVASIAALAVIVALSSCSTTPQQTIKIPLQSNAGTGYEWVVDGETPSTLQQMDSTTEPQGDEDLAGGPVLTTYTFQSIKEGDGTISFRLERAGTPADDDLQVTYHFTVDKDLHVTFDGSEGTYLEGEEIPTPEIYAQ</sequence>
<dbReference type="RefSeq" id="WP_102380497.1">
    <property type="nucleotide sequence ID" value="NZ_AP025564.1"/>
</dbReference>
<feature type="domain" description="Proteinase inhibitor I42 chagasin" evidence="4">
    <location>
        <begin position="37"/>
        <end position="123"/>
    </location>
</feature>
<gene>
    <name evidence="5" type="ORF">CE91St30_08900</name>
</gene>
<name>A0ABM7WH27_9ACTN</name>
<keyword evidence="2" id="KW-0789">Thiol protease inhibitor</keyword>
<organism evidence="5 6">
    <name type="scientific">Raoultibacter timonensis</name>
    <dbReference type="NCBI Taxonomy" id="1907662"/>
    <lineage>
        <taxon>Bacteria</taxon>
        <taxon>Bacillati</taxon>
        <taxon>Actinomycetota</taxon>
        <taxon>Coriobacteriia</taxon>
        <taxon>Eggerthellales</taxon>
        <taxon>Eggerthellaceae</taxon>
        <taxon>Raoultibacter</taxon>
    </lineage>
</organism>
<evidence type="ECO:0000313" key="6">
    <source>
        <dbReference type="Proteomes" id="UP001320544"/>
    </source>
</evidence>
<feature type="chain" id="PRO_5045160081" description="Proteinase inhibitor I42 chagasin domain-containing protein" evidence="3">
    <location>
        <begin position="25"/>
        <end position="152"/>
    </location>
</feature>
<proteinExistence type="predicted"/>
<evidence type="ECO:0000313" key="5">
    <source>
        <dbReference type="EMBL" id="BDE95557.1"/>
    </source>
</evidence>
<evidence type="ECO:0000256" key="2">
    <source>
        <dbReference type="ARBA" id="ARBA00022704"/>
    </source>
</evidence>
<dbReference type="InterPro" id="IPR018990">
    <property type="entry name" value="Prot_inh_I42_chagasin"/>
</dbReference>
<keyword evidence="6" id="KW-1185">Reference proteome</keyword>
<accession>A0ABM7WH27</accession>
<protein>
    <recommendedName>
        <fullName evidence="4">Proteinase inhibitor I42 chagasin domain-containing protein</fullName>
    </recommendedName>
</protein>
<evidence type="ECO:0000259" key="4">
    <source>
        <dbReference type="Pfam" id="PF09394"/>
    </source>
</evidence>
<dbReference type="Pfam" id="PF09394">
    <property type="entry name" value="Inhibitor_I42"/>
    <property type="match status" value="1"/>
</dbReference>
<feature type="signal peptide" evidence="3">
    <location>
        <begin position="1"/>
        <end position="24"/>
    </location>
</feature>
<keyword evidence="3" id="KW-0732">Signal</keyword>
<evidence type="ECO:0000256" key="3">
    <source>
        <dbReference type="SAM" id="SignalP"/>
    </source>
</evidence>
<dbReference type="EMBL" id="AP025564">
    <property type="protein sequence ID" value="BDE95557.1"/>
    <property type="molecule type" value="Genomic_DNA"/>
</dbReference>
<reference evidence="5 6" key="1">
    <citation type="submission" date="2022-01" db="EMBL/GenBank/DDBJ databases">
        <title>Novel bile acid biosynthetic pathways are enriched in the microbiome of centenarians.</title>
        <authorList>
            <person name="Sato Y."/>
            <person name="Atarashi K."/>
            <person name="Plichta R.D."/>
            <person name="Arai Y."/>
            <person name="Sasajima S."/>
            <person name="Kearney M.S."/>
            <person name="Suda W."/>
            <person name="Takeshita K."/>
            <person name="Sasaki T."/>
            <person name="Okamoto S."/>
            <person name="Skelly N.A."/>
            <person name="Okamura Y."/>
            <person name="Vlamakis H."/>
            <person name="Li Y."/>
            <person name="Tanoue T."/>
            <person name="Takei H."/>
            <person name="Nittono H."/>
            <person name="Narushima S."/>
            <person name="Irie J."/>
            <person name="Itoh H."/>
            <person name="Moriya K."/>
            <person name="Sugiura Y."/>
            <person name="Suematsu M."/>
            <person name="Moritoki N."/>
            <person name="Shibata S."/>
            <person name="Littman R.D."/>
            <person name="Fischbach A.M."/>
            <person name="Uwamino Y."/>
            <person name="Inoue T."/>
            <person name="Honda A."/>
            <person name="Hattori M."/>
            <person name="Murai T."/>
            <person name="Xavier J.R."/>
            <person name="Hirose N."/>
            <person name="Honda K."/>
        </authorList>
    </citation>
    <scope>NUCLEOTIDE SEQUENCE [LARGE SCALE GENOMIC DNA]</scope>
    <source>
        <strain evidence="5 6">CE91-St30</strain>
    </source>
</reference>
<keyword evidence="1" id="KW-0646">Protease inhibitor</keyword>
<evidence type="ECO:0000256" key="1">
    <source>
        <dbReference type="ARBA" id="ARBA00022690"/>
    </source>
</evidence>
<dbReference type="Gene3D" id="2.60.40.2020">
    <property type="match status" value="1"/>
</dbReference>